<dbReference type="eggNOG" id="KOG1237">
    <property type="taxonomic scope" value="Eukaryota"/>
</dbReference>
<evidence type="ECO:0000256" key="5">
    <source>
        <dbReference type="ARBA" id="ARBA00023136"/>
    </source>
</evidence>
<evidence type="ECO:0000256" key="1">
    <source>
        <dbReference type="ARBA" id="ARBA00004141"/>
    </source>
</evidence>
<keyword evidence="5 6" id="KW-0472">Membrane</keyword>
<feature type="transmembrane region" description="Helical" evidence="6">
    <location>
        <begin position="407"/>
        <end position="428"/>
    </location>
</feature>
<feature type="transmembrane region" description="Helical" evidence="6">
    <location>
        <begin position="137"/>
        <end position="156"/>
    </location>
</feature>
<evidence type="ECO:0000313" key="7">
    <source>
        <dbReference type="EMBL" id="KDO39161.1"/>
    </source>
</evidence>
<evidence type="ECO:0000313" key="8">
    <source>
        <dbReference type="Proteomes" id="UP000027120"/>
    </source>
</evidence>
<feature type="transmembrane region" description="Helical" evidence="6">
    <location>
        <begin position="210"/>
        <end position="229"/>
    </location>
</feature>
<keyword evidence="3 6" id="KW-0812">Transmembrane</keyword>
<dbReference type="GO" id="GO:0055085">
    <property type="term" value="P:transmembrane transport"/>
    <property type="evidence" value="ECO:0000318"/>
    <property type="project" value="GO_Central"/>
</dbReference>
<dbReference type="Pfam" id="PF00854">
    <property type="entry name" value="PTR2"/>
    <property type="match status" value="1"/>
</dbReference>
<dbReference type="EMBL" id="KK786894">
    <property type="protein sequence ID" value="KDO39161.1"/>
    <property type="molecule type" value="Genomic_DNA"/>
</dbReference>
<dbReference type="Proteomes" id="UP000027120">
    <property type="component" value="Unassembled WGS sequence"/>
</dbReference>
<keyword evidence="4 6" id="KW-1133">Transmembrane helix</keyword>
<dbReference type="InterPro" id="IPR036259">
    <property type="entry name" value="MFS_trans_sf"/>
</dbReference>
<feature type="transmembrane region" description="Helical" evidence="6">
    <location>
        <begin position="490"/>
        <end position="509"/>
    </location>
</feature>
<dbReference type="AlphaFoldDB" id="A0A067DKQ0"/>
<evidence type="ECO:0000256" key="6">
    <source>
        <dbReference type="SAM" id="Phobius"/>
    </source>
</evidence>
<dbReference type="InterPro" id="IPR000109">
    <property type="entry name" value="POT_fam"/>
</dbReference>
<keyword evidence="8" id="KW-1185">Reference proteome</keyword>
<dbReference type="GO" id="GO:0016020">
    <property type="term" value="C:membrane"/>
    <property type="evidence" value="ECO:0000318"/>
    <property type="project" value="GO_Central"/>
</dbReference>
<evidence type="ECO:0000256" key="2">
    <source>
        <dbReference type="ARBA" id="ARBA00005982"/>
    </source>
</evidence>
<comment type="subcellular location">
    <subcellularLocation>
        <location evidence="1">Membrane</location>
        <topology evidence="1">Multi-pass membrane protein</topology>
    </subcellularLocation>
</comment>
<sequence>MIPITVPYLKLHSSFRAIIRKLRFISWISYNICFCKAALILLGLIFSHKLVDIAVVAVLITYLTDYPRNYNVVEAARLVNLQEGISASTVIFLTCIPDAFSGRLNVIFYSTISCILGLVLLFITAFEEAASPLLKRLILIGVVLLAVGKAGMQHFLGPFLADQLRAHEPIKLNISEHRVSARKRVWWLIPFFFSVIASVQLSSWRVISTFTVSATGITLFIFRLGIRFFHSTEITGPAAGSSLAVVFRVVKAALSKRHLNNPYSSNQLYRNDQNQVHLFPQVKFFRWLDKAAIIEPSTTLISPEEQEKAGRLCTVAQVRDTKLMLKMVPIWTTFVVFGLIVSTGQTFFPEQGNQLNPKEAKKKGAKIVRIWAGMVLSTICCAVAWRVEVHRLIIINNKGLLGNTDEVIPMSIFWLAPQFCLLGLMKGLARDGINKFLADQFPEPMHDCVSAITELVTGFASFVNIVSVYFNKSLFADTLNSSRLDEYYKMLTIVSFINICYFWWISTFYTRGGDTAEADVIPQATGREEEEDFKVIVV</sequence>
<feature type="transmembrane region" description="Helical" evidence="6">
    <location>
        <begin position="106"/>
        <end position="125"/>
    </location>
</feature>
<feature type="transmembrane region" description="Helical" evidence="6">
    <location>
        <begin position="368"/>
        <end position="387"/>
    </location>
</feature>
<dbReference type="Gene3D" id="1.20.1250.20">
    <property type="entry name" value="MFS general substrate transporter like domains"/>
    <property type="match status" value="1"/>
</dbReference>
<dbReference type="PaxDb" id="2711-XP_006487725.1"/>
<protein>
    <submittedName>
        <fullName evidence="7">Uncharacterized protein</fullName>
    </submittedName>
</protein>
<accession>A0A067DKQ0</accession>
<name>A0A067DKQ0_CITSI</name>
<reference evidence="7 8" key="1">
    <citation type="submission" date="2014-04" db="EMBL/GenBank/DDBJ databases">
        <authorList>
            <consortium name="International Citrus Genome Consortium"/>
            <person name="Gmitter F."/>
            <person name="Chen C."/>
            <person name="Farmerie W."/>
            <person name="Harkins T."/>
            <person name="Desany B."/>
            <person name="Mohiuddin M."/>
            <person name="Kodira C."/>
            <person name="Borodovsky M."/>
            <person name="Lomsadze A."/>
            <person name="Burns P."/>
            <person name="Jenkins J."/>
            <person name="Prochnik S."/>
            <person name="Shu S."/>
            <person name="Chapman J."/>
            <person name="Pitluck S."/>
            <person name="Schmutz J."/>
            <person name="Rokhsar D."/>
        </authorList>
    </citation>
    <scope>NUCLEOTIDE SEQUENCE</scope>
</reference>
<feature type="transmembrane region" description="Helical" evidence="6">
    <location>
        <begin position="24"/>
        <end position="46"/>
    </location>
</feature>
<evidence type="ECO:0000256" key="3">
    <source>
        <dbReference type="ARBA" id="ARBA00022692"/>
    </source>
</evidence>
<evidence type="ECO:0000256" key="4">
    <source>
        <dbReference type="ARBA" id="ARBA00022989"/>
    </source>
</evidence>
<gene>
    <name evidence="7" type="ORF">CISIN_1g009308mg</name>
</gene>
<comment type="similarity">
    <text evidence="2">Belongs to the major facilitator superfamily. Proton-dependent oligopeptide transporter (POT/PTR) (TC 2.A.17) family.</text>
</comment>
<dbReference type="PANTHER" id="PTHR11654">
    <property type="entry name" value="OLIGOPEPTIDE TRANSPORTER-RELATED"/>
    <property type="match status" value="1"/>
</dbReference>
<feature type="transmembrane region" description="Helical" evidence="6">
    <location>
        <begin position="185"/>
        <end position="203"/>
    </location>
</feature>
<organism evidence="7 8">
    <name type="scientific">Citrus sinensis</name>
    <name type="common">Sweet orange</name>
    <name type="synonym">Citrus aurantium var. sinensis</name>
    <dbReference type="NCBI Taxonomy" id="2711"/>
    <lineage>
        <taxon>Eukaryota</taxon>
        <taxon>Viridiplantae</taxon>
        <taxon>Streptophyta</taxon>
        <taxon>Embryophyta</taxon>
        <taxon>Tracheophyta</taxon>
        <taxon>Spermatophyta</taxon>
        <taxon>Magnoliopsida</taxon>
        <taxon>eudicotyledons</taxon>
        <taxon>Gunneridae</taxon>
        <taxon>Pentapetalae</taxon>
        <taxon>rosids</taxon>
        <taxon>malvids</taxon>
        <taxon>Sapindales</taxon>
        <taxon>Rutaceae</taxon>
        <taxon>Aurantioideae</taxon>
        <taxon>Citrus</taxon>
    </lineage>
</organism>
<feature type="transmembrane region" description="Helical" evidence="6">
    <location>
        <begin position="449"/>
        <end position="470"/>
    </location>
</feature>
<proteinExistence type="inferred from homology"/>
<feature type="transmembrane region" description="Helical" evidence="6">
    <location>
        <begin position="328"/>
        <end position="348"/>
    </location>
</feature>
<dbReference type="GO" id="GO:0022857">
    <property type="term" value="F:transmembrane transporter activity"/>
    <property type="evidence" value="ECO:0000318"/>
    <property type="project" value="GO_Central"/>
</dbReference>